<reference evidence="16 17" key="1">
    <citation type="submission" date="2021-04" db="EMBL/GenBank/DDBJ databases">
        <authorList>
            <person name="De Guttry C."/>
            <person name="Zahm M."/>
            <person name="Klopp C."/>
            <person name="Cabau C."/>
            <person name="Louis A."/>
            <person name="Berthelot C."/>
            <person name="Parey E."/>
            <person name="Roest Crollius H."/>
            <person name="Montfort J."/>
            <person name="Robinson-Rechavi M."/>
            <person name="Bucao C."/>
            <person name="Bouchez O."/>
            <person name="Gislard M."/>
            <person name="Lluch J."/>
            <person name="Milhes M."/>
            <person name="Lampietro C."/>
            <person name="Lopez Roques C."/>
            <person name="Donnadieu C."/>
            <person name="Braasch I."/>
            <person name="Desvignes T."/>
            <person name="Postlethwait J."/>
            <person name="Bobe J."/>
            <person name="Wedekind C."/>
            <person name="Guiguen Y."/>
        </authorList>
    </citation>
    <scope>NUCLEOTIDE SEQUENCE [LARGE SCALE GENOMIC DNA]</scope>
    <source>
        <strain evidence="16">Cs_M1</strain>
        <tissue evidence="16">Blood</tissue>
    </source>
</reference>
<dbReference type="GO" id="GO:0038023">
    <property type="term" value="F:signaling receptor activity"/>
    <property type="evidence" value="ECO:0007669"/>
    <property type="project" value="TreeGrafter"/>
</dbReference>
<evidence type="ECO:0000256" key="9">
    <source>
        <dbReference type="ARBA" id="ARBA00022989"/>
    </source>
</evidence>
<feature type="compositionally biased region" description="Basic and acidic residues" evidence="14">
    <location>
        <begin position="76"/>
        <end position="99"/>
    </location>
</feature>
<evidence type="ECO:0000256" key="11">
    <source>
        <dbReference type="ARBA" id="ARBA00023170"/>
    </source>
</evidence>
<feature type="compositionally biased region" description="Basic and acidic residues" evidence="14">
    <location>
        <begin position="657"/>
        <end position="693"/>
    </location>
</feature>
<dbReference type="Gene3D" id="3.80.10.10">
    <property type="entry name" value="Ribonuclease Inhibitor"/>
    <property type="match status" value="3"/>
</dbReference>
<evidence type="ECO:0000256" key="1">
    <source>
        <dbReference type="ARBA" id="ARBA00004479"/>
    </source>
</evidence>
<feature type="region of interest" description="Disordered" evidence="14">
    <location>
        <begin position="1"/>
        <end position="206"/>
    </location>
</feature>
<feature type="compositionally biased region" description="Basic and acidic residues" evidence="14">
    <location>
        <begin position="365"/>
        <end position="392"/>
    </location>
</feature>
<dbReference type="SUPFAM" id="SSF52200">
    <property type="entry name" value="Toll/Interleukin receptor TIR domain"/>
    <property type="match status" value="1"/>
</dbReference>
<dbReference type="Pfam" id="PF13855">
    <property type="entry name" value="LRR_8"/>
    <property type="match status" value="1"/>
</dbReference>
<feature type="region of interest" description="Disordered" evidence="14">
    <location>
        <begin position="365"/>
        <end position="867"/>
    </location>
</feature>
<feature type="compositionally biased region" description="Low complexity" evidence="14">
    <location>
        <begin position="14"/>
        <end position="26"/>
    </location>
</feature>
<keyword evidence="10" id="KW-0472">Membrane</keyword>
<dbReference type="FunFam" id="3.40.50.10140:FF:000001">
    <property type="entry name" value="Toll-like receptor 2"/>
    <property type="match status" value="1"/>
</dbReference>
<organism evidence="16 17">
    <name type="scientific">Coregonus suidteri</name>
    <dbReference type="NCBI Taxonomy" id="861788"/>
    <lineage>
        <taxon>Eukaryota</taxon>
        <taxon>Metazoa</taxon>
        <taxon>Chordata</taxon>
        <taxon>Craniata</taxon>
        <taxon>Vertebrata</taxon>
        <taxon>Euteleostomi</taxon>
        <taxon>Actinopterygii</taxon>
        <taxon>Neopterygii</taxon>
        <taxon>Teleostei</taxon>
        <taxon>Protacanthopterygii</taxon>
        <taxon>Salmoniformes</taxon>
        <taxon>Salmonidae</taxon>
        <taxon>Coregoninae</taxon>
        <taxon>Coregonus</taxon>
    </lineage>
</organism>
<keyword evidence="7" id="KW-0677">Repeat</keyword>
<evidence type="ECO:0000256" key="7">
    <source>
        <dbReference type="ARBA" id="ARBA00022737"/>
    </source>
</evidence>
<feature type="compositionally biased region" description="Basic and acidic residues" evidence="14">
    <location>
        <begin position="400"/>
        <end position="410"/>
    </location>
</feature>
<dbReference type="GO" id="GO:0006954">
    <property type="term" value="P:inflammatory response"/>
    <property type="evidence" value="ECO:0007669"/>
    <property type="project" value="UniProtKB-KW"/>
</dbReference>
<sequence length="1926" mass="220543">MSDSSGAANSNSWTVLTAEETVAETLRPVEEGTEHHEDTPSHTATEKPTESRPGEDAVSAEESHSVEPQQVTQETQPERGKDHTPVVESHTHEPTHDLPSDPALDSTSASVAPPSSPLEVPAPTGPDPDTHSQSRSLPGSPAPPISDPDSFSDSYTHISSSPDLEHPALLLNTEPPEEGYIQDVHHHYEEGLGQEEEESDLSEVGVKTDSHLEAEVLGEEKGEEEGVSGVRRRRGSLLAALERIGRKEEEEEEEDEFRIPQKREEEETGFSLNKCILGAVILLGLGTIFFSGVFMDLDDEGDYDTRELRETEVVGKEWLNPEVPLPPPVDVDSIDHLNKLAKEDPQIAVLQAQLLAQKEELKVAQKQAEDGGRERKKREEVEKEHGRLKKEMTSLPVLQKENERMKRELESVPVLQKELETLRAKVTELKHSTDKEAAPPPVSASVPPPSGQAGDYSHNTAGTIEGEGKKPGEGEKTEKKKKEWKKEKTEQGKEWKEKEEKKDWKKGGKKDWKVEKEWKKGKYDQEKEGEEWKGKDKKEWKKKEDKKGEWKKDKSSRGDEGKPWKAREDKIEWKEKSEKKDWKEEKDWKKAKPERWSDSKWKGEKEWKKGKDEWKGEKEWKGKEEKHLKGWDEWKGEKNGKDDKNLRNGGWNKKNKGRDEWNGEKEWKRKEEKHLKGWDEWKGEKNGKDDKNLRNGGWNKGRDEWNGEKEWKRKEEKNQIKGGWNKGKDEWKGDKDDYKDRGKGWKERGEKKEWKGEKDWTKKDGNKDCSKEWKGKDDRRENEWSDGKKKKTEGWKEERNGGNWNKDRGDDKYKKDHHYSKEGQKEKERGKREKGPPQTHRRAPLEQPDYWSHQRERLQHKPNPQTHCSSVEACAQAEGLLPVTMAEFEALLLGYLAKAERVGVETSKREELSKLAREFFRDGVFVHDQMSFKDFVEDVDDILEDMVEGEEDEEVEEEMDDFEEEAMNRVEGVIRRHCDCYEEDMYVQKDIGGVLDCSFKPGLGPYAECTEITDLRSGLEEVFPDVRSLCIFHSASSLPADSFSHIPLLEHLWVDGSHLAKVTSGAFAGLPKLRFLYLLFSSTWGGVNVTLDPGVFQGLSSLEELTLAGMSLALAPPALLDPLVGVRRLRVDRAGVRDLGELFCLLSPGMEKLETLELPNSKVSSIQNGGCSGSNPWPTALLSRIRILDLSGNPVRRVEPKSLAVFQNLSRLSLSMVDVWVGQLWGSGMGRVNKLYLSSYAPRQFTPSLSDLCTLVVKHGVESLDLHMALITAFTAEVMKRCGLGLRQLSVSSEDLSGMELGFWTGTGQLQGLMMVLTKLTNASFCSAGGGRVWNLTSLILHDNHLTEITTDQFSCMPLLERLDLSRNHISLLAHRALQGMPLLRILDLTHNKISLLGEDDFEGLPALEVLLLEGNKISGGIAHGVFRRQHRLQDLSLGEIDIIYELFLNMLFLGFPTKLQHLLIDTGPGTYLTVGHVPAPEVPMVLELRGKMIQSSDCVNNMFPMVRELKVGEGTTFACTSLFLAPYFLNLESFEFSANPEKFGTPYTTINQLRKLKRLKLTNLNFSNHTDPSVTFRNLTELRSLVLINCRLNFLTRSMFTDLVSLRVLRLYSESPLILLEGVFLPLLSLSTLVFDQVDFRCDCSNGWLLDWADNSRKTQVVLLQRQQCIWHYQRLNFLSTMDRLCQTEEDFLSYVSTMTAVCTLLFLALGYRFLRWPCVILFFRLRGWVERRVGRRWWRKRRMGRGQWEELIEGEEGEEEQEEEEVRYDAFVSFSSRDEAWVLGEMAPMLEEEGEPRLRLCLHHRDFEVGKGIVDNIAESIYSSRRTVCVLTRRYLRSDWCGLEMRVATHRLLSEHSHRLILIFLEHISPFELSAFHRLAKLARTRTYLDWPQDEDERVTFWERLRRNIAERDTDELHDPPEAS</sequence>
<keyword evidence="8" id="KW-0391">Immunity</keyword>
<dbReference type="InterPro" id="IPR001611">
    <property type="entry name" value="Leu-rich_rpt"/>
</dbReference>
<evidence type="ECO:0000256" key="14">
    <source>
        <dbReference type="SAM" id="MobiDB-lite"/>
    </source>
</evidence>
<name>A0AAN8MBI1_9TELE</name>
<dbReference type="Gene3D" id="3.40.50.10140">
    <property type="entry name" value="Toll/interleukin-1 receptor homology (TIR) domain"/>
    <property type="match status" value="1"/>
</dbReference>
<feature type="compositionally biased region" description="Basic and acidic residues" evidence="14">
    <location>
        <begin position="27"/>
        <end position="65"/>
    </location>
</feature>
<feature type="compositionally biased region" description="Low complexity" evidence="14">
    <location>
        <begin position="106"/>
        <end position="122"/>
    </location>
</feature>
<feature type="compositionally biased region" description="Pro residues" evidence="14">
    <location>
        <begin position="438"/>
        <end position="450"/>
    </location>
</feature>
<dbReference type="InterPro" id="IPR000157">
    <property type="entry name" value="TIR_dom"/>
</dbReference>
<keyword evidence="4" id="KW-0433">Leucine-rich repeat</keyword>
<keyword evidence="12" id="KW-0325">Glycoprotein</keyword>
<keyword evidence="17" id="KW-1185">Reference proteome</keyword>
<evidence type="ECO:0000256" key="8">
    <source>
        <dbReference type="ARBA" id="ARBA00022859"/>
    </source>
</evidence>
<dbReference type="InterPro" id="IPR032675">
    <property type="entry name" value="LRR_dom_sf"/>
</dbReference>
<evidence type="ECO:0000256" key="10">
    <source>
        <dbReference type="ARBA" id="ARBA00023136"/>
    </source>
</evidence>
<dbReference type="SMART" id="SM00255">
    <property type="entry name" value="TIR"/>
    <property type="match status" value="1"/>
</dbReference>
<feature type="compositionally biased region" description="Basic and acidic residues" evidence="14">
    <location>
        <begin position="417"/>
        <end position="437"/>
    </location>
</feature>
<dbReference type="PROSITE" id="PS51450">
    <property type="entry name" value="LRR"/>
    <property type="match status" value="1"/>
</dbReference>
<dbReference type="Proteomes" id="UP001356427">
    <property type="component" value="Unassembled WGS sequence"/>
</dbReference>
<feature type="domain" description="TIR" evidence="15">
    <location>
        <begin position="1768"/>
        <end position="1911"/>
    </location>
</feature>
<dbReference type="InterPro" id="IPR035897">
    <property type="entry name" value="Toll_tir_struct_dom_sf"/>
</dbReference>
<evidence type="ECO:0000256" key="12">
    <source>
        <dbReference type="ARBA" id="ARBA00023180"/>
    </source>
</evidence>
<keyword evidence="13" id="KW-0395">Inflammatory response</keyword>
<keyword evidence="6" id="KW-0732">Signal</keyword>
<dbReference type="GO" id="GO:0005886">
    <property type="term" value="C:plasma membrane"/>
    <property type="evidence" value="ECO:0007669"/>
    <property type="project" value="TreeGrafter"/>
</dbReference>
<dbReference type="EMBL" id="JAGTTL010000002">
    <property type="protein sequence ID" value="KAK6326874.1"/>
    <property type="molecule type" value="Genomic_DNA"/>
</dbReference>
<dbReference type="SMART" id="SM00369">
    <property type="entry name" value="LRR_TYP"/>
    <property type="match status" value="9"/>
</dbReference>
<accession>A0AAN8MBI1</accession>
<evidence type="ECO:0000256" key="13">
    <source>
        <dbReference type="ARBA" id="ARBA00023198"/>
    </source>
</evidence>
<keyword evidence="9" id="KW-1133">Transmembrane helix</keyword>
<keyword evidence="5" id="KW-0812">Transmembrane</keyword>
<dbReference type="GO" id="GO:0045087">
    <property type="term" value="P:innate immune response"/>
    <property type="evidence" value="ECO:0007669"/>
    <property type="project" value="UniProtKB-KW"/>
</dbReference>
<evidence type="ECO:0000313" key="17">
    <source>
        <dbReference type="Proteomes" id="UP001356427"/>
    </source>
</evidence>
<feature type="compositionally biased region" description="Acidic residues" evidence="14">
    <location>
        <begin position="192"/>
        <end position="201"/>
    </location>
</feature>
<dbReference type="InterPro" id="IPR003591">
    <property type="entry name" value="Leu-rich_rpt_typical-subtyp"/>
</dbReference>
<evidence type="ECO:0000313" key="16">
    <source>
        <dbReference type="EMBL" id="KAK6326874.1"/>
    </source>
</evidence>
<evidence type="ECO:0000256" key="4">
    <source>
        <dbReference type="ARBA" id="ARBA00022614"/>
    </source>
</evidence>
<feature type="compositionally biased region" description="Basic and acidic residues" evidence="14">
    <location>
        <begin position="466"/>
        <end position="646"/>
    </location>
</feature>
<dbReference type="PROSITE" id="PS50104">
    <property type="entry name" value="TIR"/>
    <property type="match status" value="1"/>
</dbReference>
<dbReference type="PRINTS" id="PR01537">
    <property type="entry name" value="INTRLKN1R1F"/>
</dbReference>
<evidence type="ECO:0000259" key="15">
    <source>
        <dbReference type="PROSITE" id="PS50104"/>
    </source>
</evidence>
<feature type="compositionally biased region" description="Low complexity" evidence="14">
    <location>
        <begin position="66"/>
        <end position="75"/>
    </location>
</feature>
<protein>
    <recommendedName>
        <fullName evidence="15">TIR domain-containing protein</fullName>
    </recommendedName>
</protein>
<feature type="compositionally biased region" description="Polar residues" evidence="14">
    <location>
        <begin position="1"/>
        <end position="13"/>
    </location>
</feature>
<evidence type="ECO:0000256" key="2">
    <source>
        <dbReference type="ARBA" id="ARBA00009634"/>
    </source>
</evidence>
<feature type="compositionally biased region" description="Basic and acidic residues" evidence="14">
    <location>
        <begin position="726"/>
        <end position="835"/>
    </location>
</feature>
<dbReference type="SUPFAM" id="SSF52058">
    <property type="entry name" value="L domain-like"/>
    <property type="match status" value="2"/>
</dbReference>
<comment type="subcellular location">
    <subcellularLocation>
        <location evidence="1">Membrane</location>
        <topology evidence="1">Single-pass type I membrane protein</topology>
    </subcellularLocation>
</comment>
<evidence type="ECO:0000256" key="3">
    <source>
        <dbReference type="ARBA" id="ARBA00022588"/>
    </source>
</evidence>
<evidence type="ECO:0000256" key="5">
    <source>
        <dbReference type="ARBA" id="ARBA00022692"/>
    </source>
</evidence>
<keyword evidence="3" id="KW-0399">Innate immunity</keyword>
<dbReference type="GO" id="GO:0002224">
    <property type="term" value="P:toll-like receptor signaling pathway"/>
    <property type="evidence" value="ECO:0007669"/>
    <property type="project" value="TreeGrafter"/>
</dbReference>
<evidence type="ECO:0000256" key="6">
    <source>
        <dbReference type="ARBA" id="ARBA00022729"/>
    </source>
</evidence>
<proteinExistence type="inferred from homology"/>
<gene>
    <name evidence="16" type="ORF">J4Q44_G00025190</name>
</gene>
<comment type="similarity">
    <text evidence="2">Belongs to the Toll-like receptor family.</text>
</comment>
<feature type="compositionally biased region" description="Basic and acidic residues" evidence="14">
    <location>
        <begin position="700"/>
        <end position="719"/>
    </location>
</feature>
<keyword evidence="11" id="KW-0675">Receptor</keyword>
<dbReference type="Pfam" id="PF01582">
    <property type="entry name" value="TIR"/>
    <property type="match status" value="1"/>
</dbReference>
<comment type="caution">
    <text evidence="16">The sequence shown here is derived from an EMBL/GenBank/DDBJ whole genome shotgun (WGS) entry which is preliminary data.</text>
</comment>
<dbReference type="PANTHER" id="PTHR24365">
    <property type="entry name" value="TOLL-LIKE RECEPTOR"/>
    <property type="match status" value="1"/>
</dbReference>
<dbReference type="PANTHER" id="PTHR24365:SF522">
    <property type="entry name" value="LOW QUALITY PROTEIN: TOLL-LIKE RECEPTOR 13-RELATED"/>
    <property type="match status" value="1"/>
</dbReference>